<evidence type="ECO:0000256" key="4">
    <source>
        <dbReference type="ARBA" id="ARBA00023136"/>
    </source>
</evidence>
<evidence type="ECO:0000256" key="3">
    <source>
        <dbReference type="ARBA" id="ARBA00022729"/>
    </source>
</evidence>
<dbReference type="Pfam" id="PF06629">
    <property type="entry name" value="MipA"/>
    <property type="match status" value="1"/>
</dbReference>
<dbReference type="EMBL" id="CACSIK010000002">
    <property type="protein sequence ID" value="CAA0105480.1"/>
    <property type="molecule type" value="Genomic_DNA"/>
</dbReference>
<name>A0A5S9PLM4_9GAMM</name>
<dbReference type="InterPro" id="IPR010583">
    <property type="entry name" value="MipA"/>
</dbReference>
<sequence length="292" mass="33148">MTREMQLRIKKAMTVFRACLLLLISVSVNANEQERLPKWELGAGLATIHLPDYPGADQSQSYTLPFPYIIYRGARIKAGRDGLRGLLFQGSRWDLDISAGGSLPVNSEDNRAREGMDDLDISLELGPSLRLKFLDKPDHKIQFRLNLRALLAADDFPAMDYEGWLFNPELRWRKHYGERYLAGSTLQLRYGNSSYHDYFYGVAPQFATATRSAYQAERGYNSVGIRGFIAAKLDRNWRVTASLGYYDLHDAVFNDSPLFRKNSGAYFGLSISRILWRSSSTASPARIDKVEL</sequence>
<keyword evidence="5" id="KW-0998">Cell outer membrane</keyword>
<evidence type="ECO:0000256" key="5">
    <source>
        <dbReference type="ARBA" id="ARBA00023237"/>
    </source>
</evidence>
<evidence type="ECO:0000313" key="10">
    <source>
        <dbReference type="Proteomes" id="UP000439591"/>
    </source>
</evidence>
<comment type="similarity">
    <text evidence="2">Belongs to the MipA/OmpV family.</text>
</comment>
<dbReference type="AlphaFoldDB" id="A0A5S9PLM4"/>
<gene>
    <name evidence="8" type="ORF">IHBHHGIJ_02852</name>
    <name evidence="7" type="ORF">KFEGEMFD_02224</name>
</gene>
<keyword evidence="3 6" id="KW-0732">Signal</keyword>
<dbReference type="GO" id="GO:0009279">
    <property type="term" value="C:cell outer membrane"/>
    <property type="evidence" value="ECO:0007669"/>
    <property type="project" value="UniProtKB-SubCell"/>
</dbReference>
<dbReference type="EMBL" id="CACSIM010000003">
    <property type="protein sequence ID" value="CAA0105206.1"/>
    <property type="molecule type" value="Genomic_DNA"/>
</dbReference>
<keyword evidence="4" id="KW-0472">Membrane</keyword>
<organism evidence="7 10">
    <name type="scientific">Zhongshania aliphaticivorans</name>
    <dbReference type="NCBI Taxonomy" id="1470434"/>
    <lineage>
        <taxon>Bacteria</taxon>
        <taxon>Pseudomonadati</taxon>
        <taxon>Pseudomonadota</taxon>
        <taxon>Gammaproteobacteria</taxon>
        <taxon>Cellvibrionales</taxon>
        <taxon>Spongiibacteraceae</taxon>
        <taxon>Zhongshania</taxon>
    </lineage>
</organism>
<dbReference type="PANTHER" id="PTHR38776:SF1">
    <property type="entry name" value="MLTA-INTERACTING PROTEIN-RELATED"/>
    <property type="match status" value="1"/>
</dbReference>
<dbReference type="Proteomes" id="UP000435877">
    <property type="component" value="Unassembled WGS sequence"/>
</dbReference>
<evidence type="ECO:0000256" key="2">
    <source>
        <dbReference type="ARBA" id="ARBA00005722"/>
    </source>
</evidence>
<comment type="subcellular location">
    <subcellularLocation>
        <location evidence="1">Cell outer membrane</location>
    </subcellularLocation>
</comment>
<accession>A0A5S9PLM4</accession>
<feature type="chain" id="PRO_5036150488" description="MipA/OmpV family protein" evidence="6">
    <location>
        <begin position="31"/>
        <end position="292"/>
    </location>
</feature>
<protein>
    <recommendedName>
        <fullName evidence="11">MipA/OmpV family protein</fullName>
    </recommendedName>
</protein>
<feature type="signal peptide" evidence="6">
    <location>
        <begin position="1"/>
        <end position="30"/>
    </location>
</feature>
<evidence type="ECO:0000313" key="7">
    <source>
        <dbReference type="EMBL" id="CAA0105206.1"/>
    </source>
</evidence>
<evidence type="ECO:0000256" key="1">
    <source>
        <dbReference type="ARBA" id="ARBA00004442"/>
    </source>
</evidence>
<keyword evidence="9" id="KW-1185">Reference proteome</keyword>
<reference evidence="9 10" key="1">
    <citation type="submission" date="2019-11" db="EMBL/GenBank/DDBJ databases">
        <authorList>
            <person name="Holert J."/>
        </authorList>
    </citation>
    <scope>NUCLEOTIDE SEQUENCE [LARGE SCALE GENOMIC DNA]</scope>
    <source>
        <strain evidence="7">BC3_2A</strain>
        <strain evidence="8">SB11_1A</strain>
    </source>
</reference>
<proteinExistence type="inferred from homology"/>
<evidence type="ECO:0008006" key="11">
    <source>
        <dbReference type="Google" id="ProtNLM"/>
    </source>
</evidence>
<dbReference type="PANTHER" id="PTHR38776">
    <property type="entry name" value="MLTA-INTERACTING PROTEIN-RELATED"/>
    <property type="match status" value="1"/>
</dbReference>
<evidence type="ECO:0000313" key="9">
    <source>
        <dbReference type="Proteomes" id="UP000435877"/>
    </source>
</evidence>
<evidence type="ECO:0000313" key="8">
    <source>
        <dbReference type="EMBL" id="CAA0105480.1"/>
    </source>
</evidence>
<evidence type="ECO:0000256" key="6">
    <source>
        <dbReference type="SAM" id="SignalP"/>
    </source>
</evidence>
<dbReference type="Proteomes" id="UP000439591">
    <property type="component" value="Unassembled WGS sequence"/>
</dbReference>